<evidence type="ECO:0000256" key="1">
    <source>
        <dbReference type="ARBA" id="ARBA00009175"/>
    </source>
</evidence>
<evidence type="ECO:0000256" key="4">
    <source>
        <dbReference type="PIRSR" id="PIRSR004846-1"/>
    </source>
</evidence>
<keyword evidence="2 4" id="KW-0479">Metal-binding</keyword>
<dbReference type="NCBIfam" id="TIGR01256">
    <property type="entry name" value="modA"/>
    <property type="match status" value="1"/>
</dbReference>
<dbReference type="SUPFAM" id="SSF53850">
    <property type="entry name" value="Periplasmic binding protein-like II"/>
    <property type="match status" value="1"/>
</dbReference>
<keyword evidence="7" id="KW-1185">Reference proteome</keyword>
<organism evidence="6 7">
    <name type="scientific">Schaalia hyovaginalis</name>
    <dbReference type="NCBI Taxonomy" id="29316"/>
    <lineage>
        <taxon>Bacteria</taxon>
        <taxon>Bacillati</taxon>
        <taxon>Actinomycetota</taxon>
        <taxon>Actinomycetes</taxon>
        <taxon>Actinomycetales</taxon>
        <taxon>Actinomycetaceae</taxon>
        <taxon>Schaalia</taxon>
    </lineage>
</organism>
<feature type="signal peptide" evidence="5">
    <location>
        <begin position="1"/>
        <end position="20"/>
    </location>
</feature>
<feature type="binding site" evidence="4">
    <location>
        <position position="74"/>
    </location>
    <ligand>
        <name>molybdate</name>
        <dbReference type="ChEBI" id="CHEBI:36264"/>
    </ligand>
</feature>
<feature type="binding site" evidence="4">
    <location>
        <position position="46"/>
    </location>
    <ligand>
        <name>molybdate</name>
        <dbReference type="ChEBI" id="CHEBI:36264"/>
    </ligand>
</feature>
<evidence type="ECO:0000256" key="3">
    <source>
        <dbReference type="ARBA" id="ARBA00022729"/>
    </source>
</evidence>
<evidence type="ECO:0000256" key="5">
    <source>
        <dbReference type="SAM" id="SignalP"/>
    </source>
</evidence>
<dbReference type="Pfam" id="PF13531">
    <property type="entry name" value="SBP_bac_11"/>
    <property type="match status" value="1"/>
</dbReference>
<dbReference type="Gene3D" id="3.40.190.10">
    <property type="entry name" value="Periplasmic binding protein-like II"/>
    <property type="match status" value="2"/>
</dbReference>
<evidence type="ECO:0000313" key="7">
    <source>
        <dbReference type="Proteomes" id="UP000617426"/>
    </source>
</evidence>
<accession>A0A923E3E6</accession>
<name>A0A923E3E6_9ACTO</name>
<evidence type="ECO:0000313" key="6">
    <source>
        <dbReference type="EMBL" id="MBB6333825.1"/>
    </source>
</evidence>
<comment type="caution">
    <text evidence="6">The sequence shown here is derived from an EMBL/GenBank/DDBJ whole genome shotgun (WGS) entry which is preliminary data.</text>
</comment>
<dbReference type="GO" id="GO:0046872">
    <property type="term" value="F:metal ion binding"/>
    <property type="evidence" value="ECO:0007669"/>
    <property type="project" value="UniProtKB-KW"/>
</dbReference>
<dbReference type="PIRSF" id="PIRSF004846">
    <property type="entry name" value="ModA"/>
    <property type="match status" value="1"/>
</dbReference>
<keyword evidence="3 5" id="KW-0732">Signal</keyword>
<dbReference type="Proteomes" id="UP000617426">
    <property type="component" value="Unassembled WGS sequence"/>
</dbReference>
<dbReference type="PANTHER" id="PTHR30632:SF0">
    <property type="entry name" value="SULFATE-BINDING PROTEIN"/>
    <property type="match status" value="1"/>
</dbReference>
<feature type="binding site" evidence="4">
    <location>
        <position position="193"/>
    </location>
    <ligand>
        <name>molybdate</name>
        <dbReference type="ChEBI" id="CHEBI:36264"/>
    </ligand>
</feature>
<dbReference type="EMBL" id="JACHMK010000001">
    <property type="protein sequence ID" value="MBB6333825.1"/>
    <property type="molecule type" value="Genomic_DNA"/>
</dbReference>
<dbReference type="InterPro" id="IPR005950">
    <property type="entry name" value="ModA"/>
</dbReference>
<dbReference type="PROSITE" id="PS51257">
    <property type="entry name" value="PROKAR_LIPOPROTEIN"/>
    <property type="match status" value="1"/>
</dbReference>
<reference evidence="6" key="1">
    <citation type="submission" date="2020-08" db="EMBL/GenBank/DDBJ databases">
        <title>Sequencing the genomes of 1000 actinobacteria strains.</title>
        <authorList>
            <person name="Klenk H.-P."/>
        </authorList>
    </citation>
    <scope>NUCLEOTIDE SEQUENCE</scope>
    <source>
        <strain evidence="6">DSM 10695</strain>
    </source>
</reference>
<proteinExistence type="inferred from homology"/>
<keyword evidence="4" id="KW-0500">Molybdenum</keyword>
<feature type="chain" id="PRO_5038931492" evidence="5">
    <location>
        <begin position="21"/>
        <end position="259"/>
    </location>
</feature>
<dbReference type="GO" id="GO:0015689">
    <property type="term" value="P:molybdate ion transport"/>
    <property type="evidence" value="ECO:0007669"/>
    <property type="project" value="InterPro"/>
</dbReference>
<dbReference type="AlphaFoldDB" id="A0A923E3E6"/>
<dbReference type="PANTHER" id="PTHR30632">
    <property type="entry name" value="MOLYBDATE-BINDING PERIPLASMIC PROTEIN"/>
    <property type="match status" value="1"/>
</dbReference>
<gene>
    <name evidence="6" type="ORF">HD592_000390</name>
</gene>
<comment type="similarity">
    <text evidence="1">Belongs to the bacterial solute-binding protein ModA family.</text>
</comment>
<dbReference type="GO" id="GO:0030973">
    <property type="term" value="F:molybdate ion binding"/>
    <property type="evidence" value="ECO:0007669"/>
    <property type="project" value="TreeGrafter"/>
</dbReference>
<evidence type="ECO:0000256" key="2">
    <source>
        <dbReference type="ARBA" id="ARBA00022723"/>
    </source>
</evidence>
<feature type="binding site" evidence="4">
    <location>
        <position position="175"/>
    </location>
    <ligand>
        <name>molybdate</name>
        <dbReference type="ChEBI" id="CHEBI:36264"/>
    </ligand>
</feature>
<protein>
    <submittedName>
        <fullName evidence="6">Molybdate transport system substrate-binding protein</fullName>
    </submittedName>
</protein>
<dbReference type="InterPro" id="IPR050682">
    <property type="entry name" value="ModA/WtpA"/>
</dbReference>
<sequence length="259" mass="25754">MMTRPRTLLPALAASALVLAGCASGGAPTSAADGERTILNVFAAASLTEAFGALEKTFESGHPNVDVVLNLAGSQDLVAQMAANSGADVLATANESTMADAVSRGLVGEPRVFATNTLALITPAGNPAGVTGLDSSLSRAKLVICAPEVPCGALTAQLAEARGVRLDPASEEQAVTDVRGKVSSGEADAGIVYRTDALAAGDAVETIPIAGTEAVAAVYPIAVAIEAVHPDPASAWVDLVLSDAGQRVLGAAGFTPAAQ</sequence>